<evidence type="ECO:0000313" key="2">
    <source>
        <dbReference type="EMBL" id="ASD49219.1"/>
    </source>
</evidence>
<proteinExistence type="predicted"/>
<name>A0A1Q4MF62_AERSS</name>
<comment type="function">
    <text evidence="1">Membrane protein involved in F pilin formation.</text>
</comment>
<dbReference type="GO" id="GO:0009297">
    <property type="term" value="P:pilus assembly"/>
    <property type="evidence" value="ECO:0007669"/>
    <property type="project" value="UniProtKB-UniRule"/>
</dbReference>
<sequence>MQSEDSINKYRFPKTLSEQRRFLGLPYDEAIPTFIPLAWGLYAGSQMLGICAAALIWFAINTAKKGRGSMWLYNMLYWYFPTALFRVVFKTIPDSSFRQWIR</sequence>
<protein>
    <recommendedName>
        <fullName evidence="1">Protein TraL</fullName>
    </recommendedName>
</protein>
<dbReference type="PIRSF" id="PIRSF003259">
    <property type="entry name" value="Pilus_assembly_TraL"/>
    <property type="match status" value="1"/>
</dbReference>
<reference evidence="2" key="1">
    <citation type="submission" date="2017-01" db="EMBL/GenBank/DDBJ databases">
        <title>Plasmid composition in Aeromonas salmonicida subsp. salmonicida 01-B526 unravels unsuspected type three secretion system loss patterns.</title>
        <authorList>
            <person name="Tanaka K.H."/>
            <person name="Vincent A.T."/>
            <person name="Emond-Rheault J.-G."/>
            <person name="Adamczuk M."/>
            <person name="Frenette M."/>
            <person name="Charette S.J."/>
        </authorList>
    </citation>
    <scope>NUCLEOTIDE SEQUENCE</scope>
    <source>
        <strain evidence="2">01-B526</strain>
        <plasmid evidence="2">pAsa5</plasmid>
    </source>
</reference>
<dbReference type="RefSeq" id="WP_011899425.1">
    <property type="nucleotide sequence ID" value="NZ_CDDW01000126.1"/>
</dbReference>
<comment type="subcellular location">
    <subcellularLocation>
        <location evidence="1">Cell outer membrane</location>
    </subcellularLocation>
</comment>
<evidence type="ECO:0000256" key="1">
    <source>
        <dbReference type="PIRNR" id="PIRNR003259"/>
    </source>
</evidence>
<dbReference type="Pfam" id="PF07178">
    <property type="entry name" value="TraL"/>
    <property type="match status" value="1"/>
</dbReference>
<dbReference type="OMA" id="CYWHLPS"/>
<dbReference type="EMBL" id="KY555069">
    <property type="protein sequence ID" value="ASD49219.1"/>
    <property type="molecule type" value="Genomic_DNA"/>
</dbReference>
<dbReference type="GO" id="GO:0009279">
    <property type="term" value="C:cell outer membrane"/>
    <property type="evidence" value="ECO:0007669"/>
    <property type="project" value="UniProtKB-SubCell"/>
</dbReference>
<gene>
    <name evidence="2" type="primary">traL</name>
</gene>
<keyword evidence="1" id="KW-0472">Membrane</keyword>
<dbReference type="AlphaFoldDB" id="A0A1Q4MF62"/>
<geneLocation type="plasmid" evidence="2">
    <name>pAsa5</name>
</geneLocation>
<dbReference type="NCBIfam" id="TIGR02762">
    <property type="entry name" value="TraL_TIGR"/>
    <property type="match status" value="1"/>
</dbReference>
<organism evidence="2">
    <name type="scientific">Aeromonas salmonicida subsp. salmonicida</name>
    <dbReference type="NCBI Taxonomy" id="29491"/>
    <lineage>
        <taxon>Bacteria</taxon>
        <taxon>Pseudomonadati</taxon>
        <taxon>Pseudomonadota</taxon>
        <taxon>Gammaproteobacteria</taxon>
        <taxon>Aeromonadales</taxon>
        <taxon>Aeromonadaceae</taxon>
        <taxon>Aeromonas</taxon>
    </lineage>
</organism>
<accession>A0A1Q4MF62</accession>
<dbReference type="InterPro" id="IPR016382">
    <property type="entry name" value="Pilus_assmbly_TraL"/>
</dbReference>
<dbReference type="InterPro" id="IPR009838">
    <property type="entry name" value="T4SS_TraL"/>
</dbReference>
<keyword evidence="2" id="KW-0614">Plasmid</keyword>
<keyword evidence="1" id="KW-0998">Cell outer membrane</keyword>
<keyword evidence="1" id="KW-0184">Conjugation</keyword>